<feature type="region of interest" description="Disordered" evidence="3">
    <location>
        <begin position="384"/>
        <end position="406"/>
    </location>
</feature>
<keyword evidence="1" id="KW-0547">Nucleotide-binding</keyword>
<dbReference type="CDD" id="cd03230">
    <property type="entry name" value="ABC_DR_subfamily_A"/>
    <property type="match status" value="1"/>
</dbReference>
<dbReference type="InterPro" id="IPR017871">
    <property type="entry name" value="ABC_transporter-like_CS"/>
</dbReference>
<dbReference type="GO" id="GO:0005524">
    <property type="term" value="F:ATP binding"/>
    <property type="evidence" value="ECO:0007669"/>
    <property type="project" value="UniProtKB-KW"/>
</dbReference>
<evidence type="ECO:0000259" key="4">
    <source>
        <dbReference type="PROSITE" id="PS50893"/>
    </source>
</evidence>
<dbReference type="AlphaFoldDB" id="A0A212L060"/>
<dbReference type="PROSITE" id="PS50893">
    <property type="entry name" value="ABC_TRANSPORTER_2"/>
    <property type="match status" value="2"/>
</dbReference>
<organism evidence="5">
    <name type="scientific">uncultured Desulfovibrio sp</name>
    <dbReference type="NCBI Taxonomy" id="167968"/>
    <lineage>
        <taxon>Bacteria</taxon>
        <taxon>Pseudomonadati</taxon>
        <taxon>Thermodesulfobacteriota</taxon>
        <taxon>Desulfovibrionia</taxon>
        <taxon>Desulfovibrionales</taxon>
        <taxon>Desulfovibrionaceae</taxon>
        <taxon>Desulfovibrio</taxon>
        <taxon>environmental samples</taxon>
    </lineage>
</organism>
<evidence type="ECO:0000256" key="2">
    <source>
        <dbReference type="ARBA" id="ARBA00022840"/>
    </source>
</evidence>
<proteinExistence type="predicted"/>
<dbReference type="RefSeq" id="WP_179979519.1">
    <property type="nucleotide sequence ID" value="NZ_LT608333.1"/>
</dbReference>
<evidence type="ECO:0000313" key="5">
    <source>
        <dbReference type="EMBL" id="SCM70886.1"/>
    </source>
</evidence>
<dbReference type="GO" id="GO:0016887">
    <property type="term" value="F:ATP hydrolysis activity"/>
    <property type="evidence" value="ECO:0007669"/>
    <property type="project" value="InterPro"/>
</dbReference>
<dbReference type="PROSITE" id="PS00211">
    <property type="entry name" value="ABC_TRANSPORTER_1"/>
    <property type="match status" value="1"/>
</dbReference>
<dbReference type="EMBL" id="FMJC01000001">
    <property type="protein sequence ID" value="SCM70886.1"/>
    <property type="molecule type" value="Genomic_DNA"/>
</dbReference>
<feature type="domain" description="ABC transporter" evidence="4">
    <location>
        <begin position="18"/>
        <end position="251"/>
    </location>
</feature>
<dbReference type="InterPro" id="IPR003593">
    <property type="entry name" value="AAA+_ATPase"/>
</dbReference>
<feature type="compositionally biased region" description="Low complexity" evidence="3">
    <location>
        <begin position="338"/>
        <end position="354"/>
    </location>
</feature>
<feature type="domain" description="ABC transporter" evidence="4">
    <location>
        <begin position="404"/>
        <end position="633"/>
    </location>
</feature>
<dbReference type="PANTHER" id="PTHR43038">
    <property type="entry name" value="ATP-BINDING CASSETTE, SUB-FAMILY H, MEMBER 1"/>
    <property type="match status" value="1"/>
</dbReference>
<name>A0A212L060_9BACT</name>
<protein>
    <submittedName>
        <fullName evidence="5">Putative transporter fused subunits of ABC superfamily: ATP-binding components</fullName>
    </submittedName>
</protein>
<evidence type="ECO:0000256" key="1">
    <source>
        <dbReference type="ARBA" id="ARBA00022741"/>
    </source>
</evidence>
<dbReference type="Gene3D" id="3.40.50.300">
    <property type="entry name" value="P-loop containing nucleotide triphosphate hydrolases"/>
    <property type="match status" value="2"/>
</dbReference>
<dbReference type="SUPFAM" id="SSF52540">
    <property type="entry name" value="P-loop containing nucleoside triphosphate hydrolases"/>
    <property type="match status" value="2"/>
</dbReference>
<dbReference type="Pfam" id="PF00005">
    <property type="entry name" value="ABC_tran"/>
    <property type="match status" value="2"/>
</dbReference>
<sequence>MSVATAVQNPSSEGEAAVQLRDLGMTFGKGAHLVTALSGVSATVPAGRITGLVGPDAAGKTTLMRILAGLMLPTSGEVRVFGKAPDKLLSESANSIGYMPQRFGLYEDITVMGNLRLHASLRGLEGQARQELFDRLLEFTSLAPFTDRLAGRLSGGMKQKLGIACALLGSPRLLLLDEPGVGVDPQSRRELWRMVQDLSRDGMTVIWATAYLDEAERCPQVVVLDKGGVLYSGAPQEFTDRARDRVFLLKTPAGAHRRELAIWSMRPGIEDALVQGSRIRLVLARDASPELGRDVREKGGEPVSPRFEDAYMSAVGGINQNPSPYGRLYAINGSGASGVSGAPGSADSSGARAGVPGAEPDPAHSAGAQSCSAGALAGPAGALAGSAPGAGGDAPAESQPSPSIEASSLTKKFGDFTAARDISFSVRPGEIFGLLGPNGAGKSTTFRMLCGLSRPTSGQCAVAGMDLLTAGSNARARLGYMAQKFSLYPDIPVTENIKIFAELYGLSRQRRDELLPVLAGALELQDFLHSRTADLPLGQKQRLALLCATLHEPPVLFLDEPTSGVDARTRRDFWKHISAMTTAGAAVLVTTHFMEEAEYCDRIALIYRGAMIHMGTPDELKASCKTVEDPTLEEAFIASIEEYDRQHPQ</sequence>
<feature type="region of interest" description="Disordered" evidence="3">
    <location>
        <begin position="338"/>
        <end position="370"/>
    </location>
</feature>
<accession>A0A212L060</accession>
<reference evidence="5" key="1">
    <citation type="submission" date="2016-08" db="EMBL/GenBank/DDBJ databases">
        <authorList>
            <person name="Seilhamer J.J."/>
        </authorList>
    </citation>
    <scope>NUCLEOTIDE SEQUENCE</scope>
    <source>
        <strain evidence="5">86-1</strain>
    </source>
</reference>
<dbReference type="InterPro" id="IPR027417">
    <property type="entry name" value="P-loop_NTPase"/>
</dbReference>
<dbReference type="SMART" id="SM00382">
    <property type="entry name" value="AAA"/>
    <property type="match status" value="2"/>
</dbReference>
<dbReference type="PANTHER" id="PTHR43038:SF3">
    <property type="entry name" value="ABC TRANSPORTER G FAMILY MEMBER 20 ISOFORM X1"/>
    <property type="match status" value="1"/>
</dbReference>
<keyword evidence="2 5" id="KW-0067">ATP-binding</keyword>
<evidence type="ECO:0000256" key="3">
    <source>
        <dbReference type="SAM" id="MobiDB-lite"/>
    </source>
</evidence>
<gene>
    <name evidence="5" type="primary">ybhF</name>
    <name evidence="5" type="ORF">KL86DES1_10699</name>
</gene>
<dbReference type="InterPro" id="IPR003439">
    <property type="entry name" value="ABC_transporter-like_ATP-bd"/>
</dbReference>